<evidence type="ECO:0000313" key="2">
    <source>
        <dbReference type="Proteomes" id="UP001172102"/>
    </source>
</evidence>
<dbReference type="Gene3D" id="2.60.120.620">
    <property type="entry name" value="q2cbj1_9rhob like domain"/>
    <property type="match status" value="1"/>
</dbReference>
<accession>A0AA40E1X3</accession>
<gene>
    <name evidence="1" type="ORF">B0H67DRAFT_451881</name>
</gene>
<dbReference type="Proteomes" id="UP001172102">
    <property type="component" value="Unassembled WGS sequence"/>
</dbReference>
<feature type="non-terminal residue" evidence="1">
    <location>
        <position position="57"/>
    </location>
</feature>
<feature type="non-terminal residue" evidence="1">
    <location>
        <position position="1"/>
    </location>
</feature>
<name>A0AA40E1X3_9PEZI</name>
<protein>
    <submittedName>
        <fullName evidence="1">Uncharacterized protein</fullName>
    </submittedName>
</protein>
<dbReference type="AlphaFoldDB" id="A0AA40E1X3"/>
<dbReference type="EMBL" id="JAUKUA010000002">
    <property type="protein sequence ID" value="KAK0724939.1"/>
    <property type="molecule type" value="Genomic_DNA"/>
</dbReference>
<dbReference type="PANTHER" id="PTHR33099:SF7">
    <property type="entry name" value="MYND-TYPE DOMAIN-CONTAINING PROTEIN"/>
    <property type="match status" value="1"/>
</dbReference>
<comment type="caution">
    <text evidence="1">The sequence shown here is derived from an EMBL/GenBank/DDBJ whole genome shotgun (WGS) entry which is preliminary data.</text>
</comment>
<keyword evidence="2" id="KW-1185">Reference proteome</keyword>
<evidence type="ECO:0000313" key="1">
    <source>
        <dbReference type="EMBL" id="KAK0724939.1"/>
    </source>
</evidence>
<sequence>LPSSHEGGGLVVKHRLEEDVFKTSGTQPSFACWYSDVSHEVLPVTFSCRWVLTSNIA</sequence>
<dbReference type="PANTHER" id="PTHR33099">
    <property type="entry name" value="FE2OG DIOXYGENASE DOMAIN-CONTAINING PROTEIN"/>
    <property type="match status" value="1"/>
</dbReference>
<proteinExistence type="predicted"/>
<organism evidence="1 2">
    <name type="scientific">Lasiosphaeris hirsuta</name>
    <dbReference type="NCBI Taxonomy" id="260670"/>
    <lineage>
        <taxon>Eukaryota</taxon>
        <taxon>Fungi</taxon>
        <taxon>Dikarya</taxon>
        <taxon>Ascomycota</taxon>
        <taxon>Pezizomycotina</taxon>
        <taxon>Sordariomycetes</taxon>
        <taxon>Sordariomycetidae</taxon>
        <taxon>Sordariales</taxon>
        <taxon>Lasiosphaeriaceae</taxon>
        <taxon>Lasiosphaeris</taxon>
    </lineage>
</organism>
<reference evidence="1" key="1">
    <citation type="submission" date="2023-06" db="EMBL/GenBank/DDBJ databases">
        <title>Genome-scale phylogeny and comparative genomics of the fungal order Sordariales.</title>
        <authorList>
            <consortium name="Lawrence Berkeley National Laboratory"/>
            <person name="Hensen N."/>
            <person name="Bonometti L."/>
            <person name="Westerberg I."/>
            <person name="Brannstrom I.O."/>
            <person name="Guillou S."/>
            <person name="Cros-Aarteil S."/>
            <person name="Calhoun S."/>
            <person name="Haridas S."/>
            <person name="Kuo A."/>
            <person name="Mondo S."/>
            <person name="Pangilinan J."/>
            <person name="Riley R."/>
            <person name="Labutti K."/>
            <person name="Andreopoulos B."/>
            <person name="Lipzen A."/>
            <person name="Chen C."/>
            <person name="Yanf M."/>
            <person name="Daum C."/>
            <person name="Ng V."/>
            <person name="Clum A."/>
            <person name="Steindorff A."/>
            <person name="Ohm R."/>
            <person name="Martin F."/>
            <person name="Silar P."/>
            <person name="Natvig D."/>
            <person name="Lalanne C."/>
            <person name="Gautier V."/>
            <person name="Ament-Velasquez S.L."/>
            <person name="Kruys A."/>
            <person name="Hutchinson M.I."/>
            <person name="Powell A.J."/>
            <person name="Barry K."/>
            <person name="Miller A.N."/>
            <person name="Grigoriev I.V."/>
            <person name="Debuchy R."/>
            <person name="Gladieux P."/>
            <person name="Thoren M.H."/>
            <person name="Johannesson H."/>
        </authorList>
    </citation>
    <scope>NUCLEOTIDE SEQUENCE</scope>
    <source>
        <strain evidence="1">SMH4607-1</strain>
    </source>
</reference>